<dbReference type="PROSITE" id="PS00678">
    <property type="entry name" value="WD_REPEATS_1"/>
    <property type="match status" value="1"/>
</dbReference>
<evidence type="ECO:0000256" key="3">
    <source>
        <dbReference type="ARBA" id="ARBA00009358"/>
    </source>
</evidence>
<reference evidence="14 15" key="1">
    <citation type="journal article" date="2023" name="Hortic Res">
        <title>Pangenome of water caltrop reveals structural variations and asymmetric subgenome divergence after allopolyploidization.</title>
        <authorList>
            <person name="Zhang X."/>
            <person name="Chen Y."/>
            <person name="Wang L."/>
            <person name="Yuan Y."/>
            <person name="Fang M."/>
            <person name="Shi L."/>
            <person name="Lu R."/>
            <person name="Comes H.P."/>
            <person name="Ma Y."/>
            <person name="Chen Y."/>
            <person name="Huang G."/>
            <person name="Zhou Y."/>
            <person name="Zheng Z."/>
            <person name="Qiu Y."/>
        </authorList>
    </citation>
    <scope>NUCLEOTIDE SEQUENCE [LARGE SCALE GENOMIC DNA]</scope>
    <source>
        <tissue evidence="14">Roots</tissue>
    </source>
</reference>
<feature type="repeat" description="WD" evidence="12">
    <location>
        <begin position="117"/>
        <end position="151"/>
    </location>
</feature>
<organism evidence="14 15">
    <name type="scientific">Trapa incisa</name>
    <dbReference type="NCBI Taxonomy" id="236973"/>
    <lineage>
        <taxon>Eukaryota</taxon>
        <taxon>Viridiplantae</taxon>
        <taxon>Streptophyta</taxon>
        <taxon>Embryophyta</taxon>
        <taxon>Tracheophyta</taxon>
        <taxon>Spermatophyta</taxon>
        <taxon>Magnoliopsida</taxon>
        <taxon>eudicotyledons</taxon>
        <taxon>Gunneridae</taxon>
        <taxon>Pentapetalae</taxon>
        <taxon>rosids</taxon>
        <taxon>malvids</taxon>
        <taxon>Myrtales</taxon>
        <taxon>Lythraceae</taxon>
        <taxon>Trapa</taxon>
    </lineage>
</organism>
<dbReference type="SUPFAM" id="SSF50978">
    <property type="entry name" value="WD40 repeat-like"/>
    <property type="match status" value="1"/>
</dbReference>
<evidence type="ECO:0000256" key="2">
    <source>
        <dbReference type="ARBA" id="ARBA00004555"/>
    </source>
</evidence>
<dbReference type="GO" id="GO:0007029">
    <property type="term" value="P:endoplasmic reticulum organization"/>
    <property type="evidence" value="ECO:0007669"/>
    <property type="project" value="TreeGrafter"/>
</dbReference>
<evidence type="ECO:0000256" key="5">
    <source>
        <dbReference type="ARBA" id="ARBA00022574"/>
    </source>
</evidence>
<evidence type="ECO:0000256" key="8">
    <source>
        <dbReference type="ARBA" id="ARBA00022892"/>
    </source>
</evidence>
<comment type="similarity">
    <text evidence="3">Belongs to the WD repeat SEC31 family.</text>
</comment>
<keyword evidence="8" id="KW-0931">ER-Golgi transport</keyword>
<dbReference type="GO" id="GO:0070971">
    <property type="term" value="C:endoplasmic reticulum exit site"/>
    <property type="evidence" value="ECO:0007669"/>
    <property type="project" value="TreeGrafter"/>
</dbReference>
<feature type="compositionally biased region" description="Low complexity" evidence="13">
    <location>
        <begin position="977"/>
        <end position="994"/>
    </location>
</feature>
<evidence type="ECO:0000256" key="11">
    <source>
        <dbReference type="ARBA" id="ARBA00060100"/>
    </source>
</evidence>
<dbReference type="GO" id="GO:0030127">
    <property type="term" value="C:COPII vesicle coat"/>
    <property type="evidence" value="ECO:0007669"/>
    <property type="project" value="TreeGrafter"/>
</dbReference>
<dbReference type="SMART" id="SM00320">
    <property type="entry name" value="WD40"/>
    <property type="match status" value="6"/>
</dbReference>
<evidence type="ECO:0000256" key="6">
    <source>
        <dbReference type="ARBA" id="ARBA00022737"/>
    </source>
</evidence>
<dbReference type="Gene3D" id="1.20.940.10">
    <property type="entry name" value="Functional domain of the splicing factor Prp18"/>
    <property type="match status" value="1"/>
</dbReference>
<dbReference type="PANTHER" id="PTHR13923:SF11">
    <property type="entry name" value="SECRETORY 31, ISOFORM D"/>
    <property type="match status" value="1"/>
</dbReference>
<evidence type="ECO:0000256" key="7">
    <source>
        <dbReference type="ARBA" id="ARBA00022824"/>
    </source>
</evidence>
<evidence type="ECO:0000256" key="9">
    <source>
        <dbReference type="ARBA" id="ARBA00022927"/>
    </source>
</evidence>
<keyword evidence="15" id="KW-1185">Reference proteome</keyword>
<dbReference type="AlphaFoldDB" id="A0AAN7GKH6"/>
<proteinExistence type="inferred from homology"/>
<keyword evidence="7" id="KW-0256">Endoplasmic reticulum</keyword>
<comment type="subcellular location">
    <subcellularLocation>
        <location evidence="1">Endoplasmic reticulum</location>
    </subcellularLocation>
    <subcellularLocation>
        <location evidence="2">Golgi apparatus</location>
    </subcellularLocation>
</comment>
<dbReference type="GO" id="GO:0005198">
    <property type="term" value="F:structural molecule activity"/>
    <property type="evidence" value="ECO:0007669"/>
    <property type="project" value="TreeGrafter"/>
</dbReference>
<evidence type="ECO:0000256" key="10">
    <source>
        <dbReference type="ARBA" id="ARBA00023034"/>
    </source>
</evidence>
<comment type="function">
    <text evidence="11">Required for protein transport from the endoplasmic reticulum to the Golgi apparatus.</text>
</comment>
<dbReference type="PROSITE" id="PS50294">
    <property type="entry name" value="WD_REPEATS_REGION"/>
    <property type="match status" value="1"/>
</dbReference>
<feature type="compositionally biased region" description="Low complexity" evidence="13">
    <location>
        <begin position="812"/>
        <end position="841"/>
    </location>
</feature>
<dbReference type="InterPro" id="IPR001680">
    <property type="entry name" value="WD40_rpt"/>
</dbReference>
<dbReference type="PROSITE" id="PS50082">
    <property type="entry name" value="WD_REPEATS_2"/>
    <property type="match status" value="2"/>
</dbReference>
<dbReference type="GO" id="GO:0090110">
    <property type="term" value="P:COPII-coated vesicle cargo loading"/>
    <property type="evidence" value="ECO:0007669"/>
    <property type="project" value="TreeGrafter"/>
</dbReference>
<dbReference type="InterPro" id="IPR040251">
    <property type="entry name" value="SEC31-like"/>
</dbReference>
<keyword evidence="4" id="KW-0813">Transport</keyword>
<dbReference type="Gene3D" id="2.130.10.10">
    <property type="entry name" value="YVTN repeat-like/Quinoprotein amine dehydrogenase"/>
    <property type="match status" value="1"/>
</dbReference>
<dbReference type="PANTHER" id="PTHR13923">
    <property type="entry name" value="SEC31-RELATED PROTEIN"/>
    <property type="match status" value="1"/>
</dbReference>
<keyword evidence="10" id="KW-0333">Golgi apparatus</keyword>
<feature type="region of interest" description="Disordered" evidence="13">
    <location>
        <begin position="934"/>
        <end position="1013"/>
    </location>
</feature>
<accession>A0AAN7GKH6</accession>
<dbReference type="GO" id="GO:0015031">
    <property type="term" value="P:protein transport"/>
    <property type="evidence" value="ECO:0007669"/>
    <property type="project" value="UniProtKB-KW"/>
</dbReference>
<evidence type="ECO:0000313" key="14">
    <source>
        <dbReference type="EMBL" id="KAK4744735.1"/>
    </source>
</evidence>
<dbReference type="InterPro" id="IPR019775">
    <property type="entry name" value="WD40_repeat_CS"/>
</dbReference>
<dbReference type="InterPro" id="IPR036322">
    <property type="entry name" value="WD40_repeat_dom_sf"/>
</dbReference>
<protein>
    <submittedName>
        <fullName evidence="14">Uncharacterized protein</fullName>
    </submittedName>
</protein>
<dbReference type="Gene3D" id="1.25.40.1030">
    <property type="match status" value="1"/>
</dbReference>
<comment type="caution">
    <text evidence="14">The sequence shown here is derived from an EMBL/GenBank/DDBJ whole genome shotgun (WGS) entry which is preliminary data.</text>
</comment>
<evidence type="ECO:0000256" key="4">
    <source>
        <dbReference type="ARBA" id="ARBA00022448"/>
    </source>
</evidence>
<gene>
    <name evidence="14" type="ORF">SAY87_011047</name>
</gene>
<feature type="region of interest" description="Disordered" evidence="13">
    <location>
        <begin position="812"/>
        <end position="846"/>
    </location>
</feature>
<dbReference type="EMBL" id="JAXIOK010000022">
    <property type="protein sequence ID" value="KAK4744735.1"/>
    <property type="molecule type" value="Genomic_DNA"/>
</dbReference>
<dbReference type="InterPro" id="IPR015943">
    <property type="entry name" value="WD40/YVTN_repeat-like_dom_sf"/>
</dbReference>
<evidence type="ECO:0000256" key="12">
    <source>
        <dbReference type="PROSITE-ProRule" id="PRU00221"/>
    </source>
</evidence>
<evidence type="ECO:0000313" key="15">
    <source>
        <dbReference type="Proteomes" id="UP001345219"/>
    </source>
</evidence>
<name>A0AAN7GKH6_9MYRT</name>
<keyword evidence="9" id="KW-0653">Protein transport</keyword>
<dbReference type="GO" id="GO:0005794">
    <property type="term" value="C:Golgi apparatus"/>
    <property type="evidence" value="ECO:0007669"/>
    <property type="project" value="UniProtKB-SubCell"/>
</dbReference>
<dbReference type="FunFam" id="1.20.940.10:FF:000003">
    <property type="entry name" value="Protein transport protein SEC31 homolog B"/>
    <property type="match status" value="1"/>
</dbReference>
<feature type="repeat" description="WD" evidence="12">
    <location>
        <begin position="258"/>
        <end position="300"/>
    </location>
</feature>
<dbReference type="Pfam" id="PF00400">
    <property type="entry name" value="WD40"/>
    <property type="match status" value="2"/>
</dbReference>
<evidence type="ECO:0000256" key="13">
    <source>
        <dbReference type="SAM" id="MobiDB-lite"/>
    </source>
</evidence>
<keyword evidence="5 12" id="KW-0853">WD repeat</keyword>
<dbReference type="Proteomes" id="UP001345219">
    <property type="component" value="Chromosome 9"/>
</dbReference>
<evidence type="ECO:0000256" key="1">
    <source>
        <dbReference type="ARBA" id="ARBA00004240"/>
    </source>
</evidence>
<keyword evidence="6" id="KW-0677">Repeat</keyword>
<dbReference type="FunFam" id="2.130.10.10:FF:000295">
    <property type="entry name" value="Protein transport protein SEC31 homolog B"/>
    <property type="match status" value="1"/>
</dbReference>
<sequence>MACIKGVNRSASVALAPDGGYMAAGTMAGAVDMSFSSSASIEIFKVDFQSDDKDLILVAELPSSERFNRLSWGRNGSSSDEFSLGLVAGGFVDGNIDIWNPLALIRSKGEKALVGHLSRHKGPVRGLEFNAIAPNLLASGADDGEICIWDLAAPAEPSLFPPLKGSGGSAQGEISHLSWNSKVQHILASTSYTGTTVVWDLKKQKPVISFTDSVRRRCSVLQWNPDVATQLVVASDEDNSPTIRLWDMRNIMSPVKEFVGHTKGVIAMSWCPIDSSYLLTCAKDNRTICWDTVTGEIVSELPAGSNWNFDVHWYTKIPGIISASSFDGKIGMYNVEGCNRHIGRDSNFGAVGPLKAPKWFKRPVGASFGFGGQLVSFRPRLSSTAAPFSLSEVLVHNVVTEQNLVNHSSEFEDAIHSGERLSLRALCDKKSQECESKDDRETWGFLRVLLEDDGMTTRSKLLLHLGFSLPSESKDNLQEDLTKQVNAVRLDEPPVDNLNFEWNDRGSAFVTDNGEDFFNNLPSPKADLPVSPNDGNVVEAIAEEPTPDELDGVEESSDPSFDDNVQRALVVGDFKGAVSLCLMENRMADALIIAHLGGDSLVESTRDKCLKMSRSPYLKTVSAMVNKDLQSLVNSRHPNFWKETLALVITFSQEEEWSTLCNLLASKLVTAGSMLAATLCFICAGNIDKTVEIWSRNLGSEHGGKSYIDLLQDLMEKTIVLALASGQKQFSVSVCKLVERYAEILASQGLLMTAMQLLKLLGTEELSPELSILKERISFSAQAEKEASGVALHDGAVDSTWQGGYNAPAPSYQAPAPSYQSPAPSYQSPAPSYQAPAPSYQTPASSYQAPAPSYHVLAPSYQDLGHQPTMFVPTLAPQVPQPSFAAPAPSGSHQATRTFVPAPPPVLKNVEQYQQPTLHSQLYPATTPTFQPLTPTTAPVGPSPAPSARMPHVVGPALTPGGFTPISNPGVVQRPGMPTMQPSSPVQSTPTQPAVAPPAPPPTVQTADTSKVPPHQKPVIVTLTRLFNETSEVQGGARANPAKKREIEDNSRKIGDLFAKLNNGDISRNAADKLIQLCQALDNRDFSSALQIQVLLTTSDWDECGFWLTALKRMIKTRQNVRLG</sequence>